<evidence type="ECO:0000313" key="3">
    <source>
        <dbReference type="EMBL" id="OON39424.1"/>
    </source>
</evidence>
<dbReference type="OrthoDB" id="5295305at2"/>
<name>A0A1S8YK13_9GAMM</name>
<reference evidence="3 4" key="1">
    <citation type="submission" date="2016-12" db="EMBL/GenBank/DDBJ databases">
        <title>Izhakiella australiana sp. nov. of genus Izhakiella isolated from Australian desert.</title>
        <authorList>
            <person name="Ji M."/>
        </authorList>
    </citation>
    <scope>NUCLEOTIDE SEQUENCE [LARGE SCALE GENOMIC DNA]</scope>
    <source>
        <strain evidence="3 4">D4N98</strain>
    </source>
</reference>
<dbReference type="InterPro" id="IPR051908">
    <property type="entry name" value="Ribosomal_N-acetyltransferase"/>
</dbReference>
<dbReference type="SUPFAM" id="SSF55729">
    <property type="entry name" value="Acyl-CoA N-acyltransferases (Nat)"/>
    <property type="match status" value="1"/>
</dbReference>
<dbReference type="GO" id="GO:1990189">
    <property type="term" value="F:protein N-terminal-serine acetyltransferase activity"/>
    <property type="evidence" value="ECO:0007669"/>
    <property type="project" value="TreeGrafter"/>
</dbReference>
<dbReference type="PANTHER" id="PTHR43441:SF2">
    <property type="entry name" value="FAMILY ACETYLTRANSFERASE, PUTATIVE (AFU_ORTHOLOGUE AFUA_7G00850)-RELATED"/>
    <property type="match status" value="1"/>
</dbReference>
<dbReference type="AlphaFoldDB" id="A0A1S8YK13"/>
<dbReference type="InterPro" id="IPR000182">
    <property type="entry name" value="GNAT_dom"/>
</dbReference>
<keyword evidence="3" id="KW-0808">Transferase</keyword>
<feature type="domain" description="N-acetyltransferase" evidence="2">
    <location>
        <begin position="35"/>
        <end position="193"/>
    </location>
</feature>
<dbReference type="PANTHER" id="PTHR43441">
    <property type="entry name" value="RIBOSOMAL-PROTEIN-SERINE ACETYLTRANSFERASE"/>
    <property type="match status" value="1"/>
</dbReference>
<evidence type="ECO:0000259" key="2">
    <source>
        <dbReference type="PROSITE" id="PS51186"/>
    </source>
</evidence>
<dbReference type="STRING" id="1926881.BTJ39_14185"/>
<evidence type="ECO:0000256" key="1">
    <source>
        <dbReference type="SAM" id="MobiDB-lite"/>
    </source>
</evidence>
<proteinExistence type="predicted"/>
<protein>
    <submittedName>
        <fullName evidence="3">GNAT family N-acetyltransferase</fullName>
    </submittedName>
</protein>
<dbReference type="RefSeq" id="WP_078003357.1">
    <property type="nucleotide sequence ID" value="NZ_MRUL01000009.1"/>
</dbReference>
<dbReference type="PROSITE" id="PS51186">
    <property type="entry name" value="GNAT"/>
    <property type="match status" value="1"/>
</dbReference>
<accession>A0A1S8YK13</accession>
<gene>
    <name evidence="3" type="ORF">BTJ39_14185</name>
</gene>
<comment type="caution">
    <text evidence="3">The sequence shown here is derived from an EMBL/GenBank/DDBJ whole genome shotgun (WGS) entry which is preliminary data.</text>
</comment>
<sequence>MTQHYNQFGQPVGPAMPDWSERPLPGKVTIDGDYCRIEPLDAARHGNDLFQAWEQAADGRDWTWLLAEPFNSVDAFLAYIEQSVKGQDPRHYAVIDRRSGKAVGTLALMRQQPQHGVIEVGHVTFSPLLKQSPLSSEAQFLLMRYVFDTLGYRRYEWKCDSLNAPSRRAALRLGFSYEGTFRQALVYKGRSRDTAWFSIIDSEWPLTKKALSQWLAATNFDAQGKQRNSLATLRQRLAGE</sequence>
<dbReference type="GO" id="GO:0008999">
    <property type="term" value="F:protein-N-terminal-alanine acetyltransferase activity"/>
    <property type="evidence" value="ECO:0007669"/>
    <property type="project" value="TreeGrafter"/>
</dbReference>
<organism evidence="3 4">
    <name type="scientific">Izhakiella australiensis</name>
    <dbReference type="NCBI Taxonomy" id="1926881"/>
    <lineage>
        <taxon>Bacteria</taxon>
        <taxon>Pseudomonadati</taxon>
        <taxon>Pseudomonadota</taxon>
        <taxon>Gammaproteobacteria</taxon>
        <taxon>Enterobacterales</taxon>
        <taxon>Erwiniaceae</taxon>
        <taxon>Izhakiella</taxon>
    </lineage>
</organism>
<dbReference type="Proteomes" id="UP000190667">
    <property type="component" value="Unassembled WGS sequence"/>
</dbReference>
<dbReference type="InterPro" id="IPR016181">
    <property type="entry name" value="Acyl_CoA_acyltransferase"/>
</dbReference>
<dbReference type="Pfam" id="PF13302">
    <property type="entry name" value="Acetyltransf_3"/>
    <property type="match status" value="1"/>
</dbReference>
<dbReference type="FunFam" id="3.40.630.30:FF:000047">
    <property type="entry name" value="Acetyltransferase, GNAT family"/>
    <property type="match status" value="1"/>
</dbReference>
<dbReference type="EMBL" id="MRUL01000009">
    <property type="protein sequence ID" value="OON39424.1"/>
    <property type="molecule type" value="Genomic_DNA"/>
</dbReference>
<keyword evidence="4" id="KW-1185">Reference proteome</keyword>
<dbReference type="Gene3D" id="3.40.630.30">
    <property type="match status" value="1"/>
</dbReference>
<evidence type="ECO:0000313" key="4">
    <source>
        <dbReference type="Proteomes" id="UP000190667"/>
    </source>
</evidence>
<feature type="region of interest" description="Disordered" evidence="1">
    <location>
        <begin position="1"/>
        <end position="23"/>
    </location>
</feature>